<dbReference type="AlphaFoldDB" id="U4LKJ6"/>
<dbReference type="Proteomes" id="UP000018144">
    <property type="component" value="Unassembled WGS sequence"/>
</dbReference>
<sequence length="28" mass="3230">MFLAGAWEGWMLGLSFQKGLGIAWFQKR</sequence>
<evidence type="ECO:0000313" key="2">
    <source>
        <dbReference type="Proteomes" id="UP000018144"/>
    </source>
</evidence>
<organism evidence="1 2">
    <name type="scientific">Pyronema omphalodes (strain CBS 100304)</name>
    <name type="common">Pyronema confluens</name>
    <dbReference type="NCBI Taxonomy" id="1076935"/>
    <lineage>
        <taxon>Eukaryota</taxon>
        <taxon>Fungi</taxon>
        <taxon>Dikarya</taxon>
        <taxon>Ascomycota</taxon>
        <taxon>Pezizomycotina</taxon>
        <taxon>Pezizomycetes</taxon>
        <taxon>Pezizales</taxon>
        <taxon>Pyronemataceae</taxon>
        <taxon>Pyronema</taxon>
    </lineage>
</organism>
<evidence type="ECO:0000313" key="1">
    <source>
        <dbReference type="EMBL" id="CCX32102.1"/>
    </source>
</evidence>
<dbReference type="EMBL" id="HF935724">
    <property type="protein sequence ID" value="CCX32102.1"/>
    <property type="molecule type" value="Genomic_DNA"/>
</dbReference>
<keyword evidence="2" id="KW-1185">Reference proteome</keyword>
<proteinExistence type="predicted"/>
<reference evidence="1 2" key="1">
    <citation type="journal article" date="2013" name="PLoS Genet.">
        <title>The genome and development-dependent transcriptomes of Pyronema confluens: a window into fungal evolution.</title>
        <authorList>
            <person name="Traeger S."/>
            <person name="Altegoer F."/>
            <person name="Freitag M."/>
            <person name="Gabaldon T."/>
            <person name="Kempken F."/>
            <person name="Kumar A."/>
            <person name="Marcet-Houben M."/>
            <person name="Poggeler S."/>
            <person name="Stajich J.E."/>
            <person name="Nowrousian M."/>
        </authorList>
    </citation>
    <scope>NUCLEOTIDE SEQUENCE [LARGE SCALE GENOMIC DNA]</scope>
    <source>
        <strain evidence="2">CBS 100304</strain>
        <tissue evidence="1">Vegetative mycelium</tissue>
    </source>
</reference>
<accession>U4LKJ6</accession>
<name>U4LKJ6_PYROM</name>
<gene>
    <name evidence="1" type="ORF">PCON_12372</name>
</gene>
<protein>
    <submittedName>
        <fullName evidence="1">Uncharacterized protein</fullName>
    </submittedName>
</protein>